<name>A0ABU5SAF5_9BACT</name>
<proteinExistence type="predicted"/>
<gene>
    <name evidence="2" type="ORF">VB776_21205</name>
</gene>
<comment type="caution">
    <text evidence="2">The sequence shown here is derived from an EMBL/GenBank/DDBJ whole genome shotgun (WGS) entry which is preliminary data.</text>
</comment>
<dbReference type="Proteomes" id="UP001303899">
    <property type="component" value="Unassembled WGS sequence"/>
</dbReference>
<keyword evidence="1" id="KW-0732">Signal</keyword>
<dbReference type="RefSeq" id="WP_323698876.1">
    <property type="nucleotide sequence ID" value="NZ_JAYGIL010000036.1"/>
</dbReference>
<evidence type="ECO:0000256" key="1">
    <source>
        <dbReference type="SAM" id="SignalP"/>
    </source>
</evidence>
<feature type="chain" id="PRO_5045412000" evidence="1">
    <location>
        <begin position="22"/>
        <end position="77"/>
    </location>
</feature>
<dbReference type="EMBL" id="JAYGIL010000036">
    <property type="protein sequence ID" value="MEA5405471.1"/>
    <property type="molecule type" value="Genomic_DNA"/>
</dbReference>
<evidence type="ECO:0000313" key="2">
    <source>
        <dbReference type="EMBL" id="MEA5405471.1"/>
    </source>
</evidence>
<keyword evidence="3" id="KW-1185">Reference proteome</keyword>
<feature type="signal peptide" evidence="1">
    <location>
        <begin position="1"/>
        <end position="21"/>
    </location>
</feature>
<evidence type="ECO:0000313" key="3">
    <source>
        <dbReference type="Proteomes" id="UP001303899"/>
    </source>
</evidence>
<accession>A0ABU5SAF5</accession>
<sequence>MKTKSLFVGLLLLVGTVDVFAASNIGIKKTTKSKNLIATSCSVTVRTGKYDVTVTSTCTCTRREACDVAYKAASFFL</sequence>
<protein>
    <submittedName>
        <fullName evidence="2">Uncharacterized protein</fullName>
    </submittedName>
</protein>
<organism evidence="2 3">
    <name type="scientific">Arcicella gelida</name>
    <dbReference type="NCBI Taxonomy" id="2984195"/>
    <lineage>
        <taxon>Bacteria</taxon>
        <taxon>Pseudomonadati</taxon>
        <taxon>Bacteroidota</taxon>
        <taxon>Cytophagia</taxon>
        <taxon>Cytophagales</taxon>
        <taxon>Flectobacillaceae</taxon>
        <taxon>Arcicella</taxon>
    </lineage>
</organism>
<reference evidence="2 3" key="1">
    <citation type="submission" date="2023-12" db="EMBL/GenBank/DDBJ databases">
        <title>Novel species of the genus Arcicella isolated from rivers.</title>
        <authorList>
            <person name="Lu H."/>
        </authorList>
    </citation>
    <scope>NUCLEOTIDE SEQUENCE [LARGE SCALE GENOMIC DNA]</scope>
    <source>
        <strain evidence="2 3">DC2W</strain>
    </source>
</reference>